<gene>
    <name evidence="3" type="primary">mepM_1</name>
    <name evidence="3" type="ORF">BkAM31D_10730</name>
</gene>
<dbReference type="EMBL" id="CP020814">
    <property type="protein sequence ID" value="ARK30261.1"/>
    <property type="molecule type" value="Genomic_DNA"/>
</dbReference>
<dbReference type="Pfam" id="PF01476">
    <property type="entry name" value="LysM"/>
    <property type="match status" value="2"/>
</dbReference>
<proteinExistence type="predicted"/>
<feature type="domain" description="LysM" evidence="2">
    <location>
        <begin position="290"/>
        <end position="333"/>
    </location>
</feature>
<dbReference type="EC" id="3.4.24.-" evidence="3"/>
<dbReference type="SUPFAM" id="SSF54106">
    <property type="entry name" value="LysM domain"/>
    <property type="match status" value="2"/>
</dbReference>
<accession>A0A1X9MFG8</accession>
<dbReference type="CDD" id="cd00118">
    <property type="entry name" value="LysM"/>
    <property type="match status" value="2"/>
</dbReference>
<keyword evidence="1" id="KW-0812">Transmembrane</keyword>
<dbReference type="Proteomes" id="UP000193006">
    <property type="component" value="Chromosome"/>
</dbReference>
<evidence type="ECO:0000256" key="1">
    <source>
        <dbReference type="SAM" id="Phobius"/>
    </source>
</evidence>
<dbReference type="PANTHER" id="PTHR21666:SF290">
    <property type="entry name" value="PEPTIDASE M23 DOMAIN PROTEIN"/>
    <property type="match status" value="1"/>
</dbReference>
<dbReference type="KEGG" id="bkw:BkAM31D_10730"/>
<keyword evidence="3" id="KW-0378">Hydrolase</keyword>
<reference evidence="3 4" key="1">
    <citation type="submission" date="2017-04" db="EMBL/GenBank/DDBJ databases">
        <title>Bacillus krulwichiae AM31D Genome sequencing and assembly.</title>
        <authorList>
            <person name="Krulwich T.A."/>
            <person name="Anastor L."/>
            <person name="Ehrlich R."/>
            <person name="Ehrlich G.D."/>
            <person name="Janto B."/>
        </authorList>
    </citation>
    <scope>NUCLEOTIDE SEQUENCE [LARGE SCALE GENOMIC DNA]</scope>
    <source>
        <strain evidence="3 4">AM31D</strain>
    </source>
</reference>
<dbReference type="Pfam" id="PF01551">
    <property type="entry name" value="Peptidase_M23"/>
    <property type="match status" value="1"/>
</dbReference>
<sequence>MKFHMIKSVWNGKLNIGLELEEESMVDFIKRICIALALATFIGLLFMSTTTTFAQTKSEVPEELFEALIWPTVGEITDTYGTRGGEHYGIDVAAPEGTPVVAIADGIVSRSYYSDTYGNVIFIEHDNGLETVYAHLHKREAEEGQALIEGEKIGTVGNTGRSSGNHLHFEVHDGNWNIEKTESIDPMLVLSKESEFMYAALGVDSPYGQDWKEREIASAMSPNMDETSRETSKPLNNKEQVVQVKVQSGDTLWSISSSFDVTVDELKEWNELENDVIQEEDVLIIEESTFVHITEQGDTLSSIATQYGKTPNQLVEQNDLNSDLLLPGQAIIVN</sequence>
<dbReference type="InterPro" id="IPR011055">
    <property type="entry name" value="Dup_hybrid_motif"/>
</dbReference>
<dbReference type="SUPFAM" id="SSF51261">
    <property type="entry name" value="Duplicated hybrid motif"/>
    <property type="match status" value="1"/>
</dbReference>
<dbReference type="GO" id="GO:0004222">
    <property type="term" value="F:metalloendopeptidase activity"/>
    <property type="evidence" value="ECO:0007669"/>
    <property type="project" value="TreeGrafter"/>
</dbReference>
<feature type="transmembrane region" description="Helical" evidence="1">
    <location>
        <begin position="28"/>
        <end position="47"/>
    </location>
</feature>
<evidence type="ECO:0000313" key="4">
    <source>
        <dbReference type="Proteomes" id="UP000193006"/>
    </source>
</evidence>
<keyword evidence="4" id="KW-1185">Reference proteome</keyword>
<dbReference type="PROSITE" id="PS51782">
    <property type="entry name" value="LYSM"/>
    <property type="match status" value="2"/>
</dbReference>
<keyword evidence="1" id="KW-1133">Transmembrane helix</keyword>
<organism evidence="3 4">
    <name type="scientific">Halalkalibacter krulwichiae</name>
    <dbReference type="NCBI Taxonomy" id="199441"/>
    <lineage>
        <taxon>Bacteria</taxon>
        <taxon>Bacillati</taxon>
        <taxon>Bacillota</taxon>
        <taxon>Bacilli</taxon>
        <taxon>Bacillales</taxon>
        <taxon>Bacillaceae</taxon>
        <taxon>Halalkalibacter</taxon>
    </lineage>
</organism>
<dbReference type="InterPro" id="IPR036779">
    <property type="entry name" value="LysM_dom_sf"/>
</dbReference>
<dbReference type="InterPro" id="IPR018392">
    <property type="entry name" value="LysM"/>
</dbReference>
<evidence type="ECO:0000313" key="3">
    <source>
        <dbReference type="EMBL" id="ARK30261.1"/>
    </source>
</evidence>
<dbReference type="STRING" id="199441.BkAM31D_10730"/>
<dbReference type="Gene3D" id="2.70.70.10">
    <property type="entry name" value="Glucose Permease (Domain IIA)"/>
    <property type="match status" value="1"/>
</dbReference>
<dbReference type="PANTHER" id="PTHR21666">
    <property type="entry name" value="PEPTIDASE-RELATED"/>
    <property type="match status" value="1"/>
</dbReference>
<keyword evidence="1" id="KW-0472">Membrane</keyword>
<dbReference type="SMART" id="SM00257">
    <property type="entry name" value="LysM"/>
    <property type="match status" value="2"/>
</dbReference>
<feature type="domain" description="LysM" evidence="2">
    <location>
        <begin position="242"/>
        <end position="285"/>
    </location>
</feature>
<dbReference type="CDD" id="cd12797">
    <property type="entry name" value="M23_peptidase"/>
    <property type="match status" value="1"/>
</dbReference>
<name>A0A1X9MFG8_9BACI</name>
<dbReference type="InterPro" id="IPR050570">
    <property type="entry name" value="Cell_wall_metabolism_enzyme"/>
</dbReference>
<dbReference type="InterPro" id="IPR016047">
    <property type="entry name" value="M23ase_b-sheet_dom"/>
</dbReference>
<dbReference type="Gene3D" id="3.10.350.10">
    <property type="entry name" value="LysM domain"/>
    <property type="match status" value="2"/>
</dbReference>
<evidence type="ECO:0000259" key="2">
    <source>
        <dbReference type="PROSITE" id="PS51782"/>
    </source>
</evidence>
<protein>
    <submittedName>
        <fullName evidence="3">Murein DD-endopeptidase MepM</fullName>
        <ecNumber evidence="3">3.4.24.-</ecNumber>
    </submittedName>
</protein>
<dbReference type="AlphaFoldDB" id="A0A1X9MFG8"/>